<accession>A0AAD4GRF5</accession>
<proteinExistence type="predicted"/>
<evidence type="ECO:0000313" key="3">
    <source>
        <dbReference type="Proteomes" id="UP001194746"/>
    </source>
</evidence>
<evidence type="ECO:0000313" key="2">
    <source>
        <dbReference type="EMBL" id="KAF9886497.1"/>
    </source>
</evidence>
<evidence type="ECO:0000259" key="1">
    <source>
        <dbReference type="Pfam" id="PF06985"/>
    </source>
</evidence>
<keyword evidence="3" id="KW-1185">Reference proteome</keyword>
<dbReference type="Proteomes" id="UP001194746">
    <property type="component" value="Unassembled WGS sequence"/>
</dbReference>
<dbReference type="Pfam" id="PF06985">
    <property type="entry name" value="HET"/>
    <property type="match status" value="1"/>
</dbReference>
<organism evidence="2 3">
    <name type="scientific">Aspergillus nanangensis</name>
    <dbReference type="NCBI Taxonomy" id="2582783"/>
    <lineage>
        <taxon>Eukaryota</taxon>
        <taxon>Fungi</taxon>
        <taxon>Dikarya</taxon>
        <taxon>Ascomycota</taxon>
        <taxon>Pezizomycotina</taxon>
        <taxon>Eurotiomycetes</taxon>
        <taxon>Eurotiomycetidae</taxon>
        <taxon>Eurotiales</taxon>
        <taxon>Aspergillaceae</taxon>
        <taxon>Aspergillus</taxon>
        <taxon>Aspergillus subgen. Circumdati</taxon>
    </lineage>
</organism>
<comment type="caution">
    <text evidence="2">The sequence shown here is derived from an EMBL/GenBank/DDBJ whole genome shotgun (WGS) entry which is preliminary data.</text>
</comment>
<protein>
    <recommendedName>
        <fullName evidence="1">Heterokaryon incompatibility domain-containing protein</fullName>
    </recommendedName>
</protein>
<dbReference type="InterPro" id="IPR010730">
    <property type="entry name" value="HET"/>
</dbReference>
<dbReference type="AlphaFoldDB" id="A0AAD4GRF5"/>
<feature type="domain" description="Heterokaryon incompatibility" evidence="1">
    <location>
        <begin position="165"/>
        <end position="308"/>
    </location>
</feature>
<dbReference type="PANTHER" id="PTHR33112">
    <property type="entry name" value="DOMAIN PROTEIN, PUTATIVE-RELATED"/>
    <property type="match status" value="1"/>
</dbReference>
<reference evidence="2" key="1">
    <citation type="journal article" date="2019" name="Beilstein J. Org. Chem.">
        <title>Nanangenines: drimane sesquiterpenoids as the dominant metabolite cohort of a novel Australian fungus, Aspergillus nanangensis.</title>
        <authorList>
            <person name="Lacey H.J."/>
            <person name="Gilchrist C.L.M."/>
            <person name="Crombie A."/>
            <person name="Kalaitzis J.A."/>
            <person name="Vuong D."/>
            <person name="Rutledge P.J."/>
            <person name="Turner P."/>
            <person name="Pitt J.I."/>
            <person name="Lacey E."/>
            <person name="Chooi Y.H."/>
            <person name="Piggott A.M."/>
        </authorList>
    </citation>
    <scope>NUCLEOTIDE SEQUENCE</scope>
    <source>
        <strain evidence="2">MST-FP2251</strain>
    </source>
</reference>
<reference evidence="2" key="2">
    <citation type="submission" date="2020-02" db="EMBL/GenBank/DDBJ databases">
        <authorList>
            <person name="Gilchrist C.L.M."/>
            <person name="Chooi Y.-H."/>
        </authorList>
    </citation>
    <scope>NUCLEOTIDE SEQUENCE</scope>
    <source>
        <strain evidence="2">MST-FP2251</strain>
    </source>
</reference>
<dbReference type="EMBL" id="VCAU01000076">
    <property type="protein sequence ID" value="KAF9886497.1"/>
    <property type="molecule type" value="Genomic_DNA"/>
</dbReference>
<sequence length="666" mass="76068">MLCFYCTNIFSQPRRLNQYYSIGSPDRMRNSSRNPVYYCEFCRLVDQSAGYNMSDPNQDAFIQWTKDGFLVGVDGRAIVPISRTVPSSPRGVGRRVRSKLKSTMLRGWYTQCKSSHPECQPVNIWDAVRADTSPGKLSVLRLADVTSQCIREFDPTNAANRGIVYAALSYAQQGMKHPKVKRLKLWKWKGLGYLKTKKLPQTYRDIFHTVKKLGLRYVWIDKLCLLNDDAADTQNGVNNMDKIYQGASITIIATDGRPQEDIKAVHSDPLVRYYSATMPWGEKWAVTETLFSRLAASVYMTRGWTYQELVLSHRLLVFIEGQAFFLCRRQVFSEDTWWDKFPAKIPPKNKKFWSGRIPKFIPPTSNDPISLYLQSLAEYRSRDIGEDQLLNGFRGVLSHLTGMMKTHSIYGLPRSMFDVALVWWHLPTINAGNTISRNHRGPSWSWAGWMGGTPIPFLPPGSVRQRNKFLTRHDPGIPFWYKSPGAKNMQLVWTKALRLKLGVANPGYGRPGFKTTPRPPSLPSYLRGKHWSLCFRAEMLPPGSVLAQFYPWGRGEIQTSSGQVVGIVYADEQLGSGLWNAFEFIVLYKSKKGDQTFNNGRLLTFPGPYGGFTPYPKIRAEGLSLKWVLMVAWDPRGFYERKGLGFIVNSQLGLFGRLRKEWVFLH</sequence>
<name>A0AAD4GRF5_ASPNN</name>
<gene>
    <name evidence="2" type="ORF">FE257_011404</name>
</gene>
<dbReference type="PANTHER" id="PTHR33112:SF12">
    <property type="entry name" value="HETEROKARYON INCOMPATIBILITY DOMAIN-CONTAINING PROTEIN"/>
    <property type="match status" value="1"/>
</dbReference>